<dbReference type="EMBL" id="JAEUBG010000594">
    <property type="protein sequence ID" value="KAH3687917.1"/>
    <property type="molecule type" value="Genomic_DNA"/>
</dbReference>
<evidence type="ECO:0000313" key="3">
    <source>
        <dbReference type="Proteomes" id="UP000774326"/>
    </source>
</evidence>
<organism evidence="2 3">
    <name type="scientific">Wickerhamomyces pijperi</name>
    <name type="common">Yeast</name>
    <name type="synonym">Pichia pijperi</name>
    <dbReference type="NCBI Taxonomy" id="599730"/>
    <lineage>
        <taxon>Eukaryota</taxon>
        <taxon>Fungi</taxon>
        <taxon>Dikarya</taxon>
        <taxon>Ascomycota</taxon>
        <taxon>Saccharomycotina</taxon>
        <taxon>Saccharomycetes</taxon>
        <taxon>Phaffomycetales</taxon>
        <taxon>Wickerhamomycetaceae</taxon>
        <taxon>Wickerhamomyces</taxon>
    </lineage>
</organism>
<keyword evidence="3" id="KW-1185">Reference proteome</keyword>
<comment type="caution">
    <text evidence="2">The sequence shown here is derived from an EMBL/GenBank/DDBJ whole genome shotgun (WGS) entry which is preliminary data.</text>
</comment>
<name>A0A9P8QBD5_WICPI</name>
<gene>
    <name evidence="2" type="ORF">WICPIJ_001102</name>
</gene>
<dbReference type="Proteomes" id="UP000774326">
    <property type="component" value="Unassembled WGS sequence"/>
</dbReference>
<dbReference type="Pfam" id="PF17234">
    <property type="entry name" value="MPM1"/>
    <property type="match status" value="1"/>
</dbReference>
<dbReference type="OrthoDB" id="4044171at2759"/>
<feature type="compositionally biased region" description="Low complexity" evidence="1">
    <location>
        <begin position="16"/>
        <end position="25"/>
    </location>
</feature>
<sequence>MGLFENNSKETNSKYTESITTSSSTDEAGCPKSPPWLNKHSELSKVYDSAFDSTPFSNLLGSNWEDTLTNISHFTKDNMFQDFFQLGSNGNKGKIKSAMKAFPVPNTYAYKKCQDNNGLSVWDENGWWRCLFPRDSIKSSSNSIELSREDVEADSENKHGLFFKDYSSLLDWKVSVRNLIQKQREEERKQRLLKLEEAKSQRQSNNVQNMYNNYSQDSNITPASGEAKVVSSSKSSYFTTLPNGDFEEIIETNKVFDNGDNKYEKVKKIYPNGGGKVIVENLSDPGAKEGQLNGSHTNAGLNKWIWGSDSQDKK</sequence>
<protein>
    <recommendedName>
        <fullName evidence="4">Mitochondrial peculiar membrane protein 1</fullName>
    </recommendedName>
</protein>
<reference evidence="2" key="2">
    <citation type="submission" date="2021-01" db="EMBL/GenBank/DDBJ databases">
        <authorList>
            <person name="Schikora-Tamarit M.A."/>
        </authorList>
    </citation>
    <scope>NUCLEOTIDE SEQUENCE</scope>
    <source>
        <strain evidence="2">CBS2887</strain>
    </source>
</reference>
<evidence type="ECO:0008006" key="4">
    <source>
        <dbReference type="Google" id="ProtNLM"/>
    </source>
</evidence>
<dbReference type="AlphaFoldDB" id="A0A9P8QBD5"/>
<evidence type="ECO:0000256" key="1">
    <source>
        <dbReference type="SAM" id="MobiDB-lite"/>
    </source>
</evidence>
<evidence type="ECO:0000313" key="2">
    <source>
        <dbReference type="EMBL" id="KAH3687917.1"/>
    </source>
</evidence>
<feature type="region of interest" description="Disordered" evidence="1">
    <location>
        <begin position="1"/>
        <end position="34"/>
    </location>
</feature>
<dbReference type="InterPro" id="IPR035187">
    <property type="entry name" value="Mpm1"/>
</dbReference>
<reference evidence="2" key="1">
    <citation type="journal article" date="2021" name="Open Biol.">
        <title>Shared evolutionary footprints suggest mitochondrial oxidative damage underlies multiple complex I losses in fungi.</title>
        <authorList>
            <person name="Schikora-Tamarit M.A."/>
            <person name="Marcet-Houben M."/>
            <person name="Nosek J."/>
            <person name="Gabaldon T."/>
        </authorList>
    </citation>
    <scope>NUCLEOTIDE SEQUENCE</scope>
    <source>
        <strain evidence="2">CBS2887</strain>
    </source>
</reference>
<proteinExistence type="predicted"/>
<accession>A0A9P8QBD5</accession>